<dbReference type="PANTHER" id="PTHR43095">
    <property type="entry name" value="SUGAR KINASE"/>
    <property type="match status" value="1"/>
</dbReference>
<keyword evidence="4 6" id="KW-0418">Kinase</keyword>
<dbReference type="Proteomes" id="UP000019593">
    <property type="component" value="Chromosome"/>
</dbReference>
<dbReference type="GO" id="GO:0004856">
    <property type="term" value="F:D-xylulokinase activity"/>
    <property type="evidence" value="ECO:0007669"/>
    <property type="project" value="UniProtKB-EC"/>
</dbReference>
<dbReference type="SUPFAM" id="SSF53067">
    <property type="entry name" value="Actin-like ATPase domain"/>
    <property type="match status" value="2"/>
</dbReference>
<evidence type="ECO:0000256" key="2">
    <source>
        <dbReference type="ARBA" id="ARBA00022679"/>
    </source>
</evidence>
<feature type="domain" description="Carbohydrate kinase FGGY C-terminal" evidence="8">
    <location>
        <begin position="185"/>
        <end position="364"/>
    </location>
</feature>
<keyword evidence="3 6" id="KW-0547">Nucleotide-binding</keyword>
<dbReference type="GO" id="GO:0005524">
    <property type="term" value="F:ATP binding"/>
    <property type="evidence" value="ECO:0007669"/>
    <property type="project" value="UniProtKB-KW"/>
</dbReference>
<organism evidence="9 10">
    <name type="scientific">Roseicyclus elongatus DSM 19469</name>
    <dbReference type="NCBI Taxonomy" id="1294273"/>
    <lineage>
        <taxon>Bacteria</taxon>
        <taxon>Pseudomonadati</taxon>
        <taxon>Pseudomonadota</taxon>
        <taxon>Alphaproteobacteria</taxon>
        <taxon>Rhodobacterales</taxon>
        <taxon>Roseobacteraceae</taxon>
        <taxon>Roseicyclus</taxon>
    </lineage>
</organism>
<dbReference type="EMBL" id="CP004372">
    <property type="protein sequence ID" value="AHM03150.1"/>
    <property type="molecule type" value="Genomic_DNA"/>
</dbReference>
<evidence type="ECO:0000313" key="9">
    <source>
        <dbReference type="EMBL" id="AHM03150.1"/>
    </source>
</evidence>
<dbReference type="AlphaFoldDB" id="W8SKU3"/>
<dbReference type="KEGG" id="red:roselon_00725"/>
<keyword evidence="6" id="KW-0119">Carbohydrate metabolism</keyword>
<evidence type="ECO:0000259" key="7">
    <source>
        <dbReference type="Pfam" id="PF00370"/>
    </source>
</evidence>
<dbReference type="Gene3D" id="3.30.420.40">
    <property type="match status" value="2"/>
</dbReference>
<evidence type="ECO:0000256" key="3">
    <source>
        <dbReference type="ARBA" id="ARBA00022741"/>
    </source>
</evidence>
<accession>W8SKU3</accession>
<dbReference type="Pfam" id="PF02782">
    <property type="entry name" value="FGGY_C"/>
    <property type="match status" value="1"/>
</dbReference>
<evidence type="ECO:0000256" key="4">
    <source>
        <dbReference type="ARBA" id="ARBA00022777"/>
    </source>
</evidence>
<gene>
    <name evidence="6" type="primary">xylB</name>
    <name evidence="9" type="ORF">roselon_00725</name>
</gene>
<dbReference type="GO" id="GO:0005997">
    <property type="term" value="P:xylulose metabolic process"/>
    <property type="evidence" value="ECO:0007669"/>
    <property type="project" value="InterPro"/>
</dbReference>
<keyword evidence="5 6" id="KW-0067">ATP-binding</keyword>
<keyword evidence="6" id="KW-0859">Xylose metabolism</keyword>
<dbReference type="InterPro" id="IPR050406">
    <property type="entry name" value="FGGY_Carb_Kinase"/>
</dbReference>
<dbReference type="InterPro" id="IPR006000">
    <property type="entry name" value="Xylulokinase"/>
</dbReference>
<dbReference type="EC" id="2.7.1.17" evidence="6"/>
<protein>
    <recommendedName>
        <fullName evidence="6">Xylulose kinase</fullName>
        <shortName evidence="6">Xylulokinase</shortName>
        <ecNumber evidence="6">2.7.1.17</ecNumber>
    </recommendedName>
</protein>
<evidence type="ECO:0000259" key="8">
    <source>
        <dbReference type="Pfam" id="PF02782"/>
    </source>
</evidence>
<name>W8SKU3_9RHOB</name>
<keyword evidence="10" id="KW-1185">Reference proteome</keyword>
<dbReference type="GO" id="GO:0042732">
    <property type="term" value="P:D-xylose metabolic process"/>
    <property type="evidence" value="ECO:0007669"/>
    <property type="project" value="UniProtKB-KW"/>
</dbReference>
<dbReference type="InterPro" id="IPR018484">
    <property type="entry name" value="FGGY_N"/>
</dbReference>
<evidence type="ECO:0000256" key="5">
    <source>
        <dbReference type="ARBA" id="ARBA00022840"/>
    </source>
</evidence>
<proteinExistence type="inferred from homology"/>
<dbReference type="CDD" id="cd07808">
    <property type="entry name" value="ASKHA_NBD_FGGY_EcXK-like"/>
    <property type="match status" value="1"/>
</dbReference>
<dbReference type="STRING" id="1294273.roselon_00725"/>
<dbReference type="HOGENOM" id="CLU_009281_3_0_5"/>
<dbReference type="PANTHER" id="PTHR43095:SF6">
    <property type="entry name" value="XYLULOSE KINASE"/>
    <property type="match status" value="1"/>
</dbReference>
<dbReference type="Pfam" id="PF00370">
    <property type="entry name" value="FGGY_N"/>
    <property type="match status" value="1"/>
</dbReference>
<dbReference type="PATRIC" id="fig|1294273.3.peg.714"/>
<feature type="domain" description="Carbohydrate kinase FGGY N-terminal" evidence="7">
    <location>
        <begin position="3"/>
        <end position="175"/>
    </location>
</feature>
<evidence type="ECO:0000256" key="6">
    <source>
        <dbReference type="RuleBase" id="RU364073"/>
    </source>
</evidence>
<dbReference type="NCBIfam" id="TIGR01312">
    <property type="entry name" value="XylB"/>
    <property type="match status" value="1"/>
</dbReference>
<evidence type="ECO:0000313" key="10">
    <source>
        <dbReference type="Proteomes" id="UP000019593"/>
    </source>
</evidence>
<dbReference type="InterPro" id="IPR018485">
    <property type="entry name" value="FGGY_C"/>
</dbReference>
<reference evidence="9 10" key="1">
    <citation type="submission" date="2013-03" db="EMBL/GenBank/DDBJ databases">
        <authorList>
            <person name="Fiebig A."/>
            <person name="Goeker M."/>
            <person name="Klenk H.-P.P."/>
        </authorList>
    </citation>
    <scope>NUCLEOTIDE SEQUENCE [LARGE SCALE GENOMIC DNA]</scope>
    <source>
        <strain evidence="10">DSM 19469</strain>
    </source>
</reference>
<dbReference type="eggNOG" id="COG1070">
    <property type="taxonomic scope" value="Bacteria"/>
</dbReference>
<dbReference type="InterPro" id="IPR043129">
    <property type="entry name" value="ATPase_NBD"/>
</dbReference>
<comment type="similarity">
    <text evidence="1 6">Belongs to the FGGY kinase family.</text>
</comment>
<keyword evidence="2 6" id="KW-0808">Transferase</keyword>
<evidence type="ECO:0000256" key="1">
    <source>
        <dbReference type="ARBA" id="ARBA00009156"/>
    </source>
</evidence>
<sequence length="416" mass="44322">MLRAIGLSGQMHGAVLLDAEKTPIRPAILWNDGRAEAECADMARLEPEIGHLSGAPPMPGFTAPKLLWLSRFEPRTHARIAHVLLPKDYVGFRLHGGLVTDPSDAAGTGWFDEGARCWSSRLCEISASDLAWLPEVRHGSDVAGTLMPEVARELGLPAGIPVATGAGDAAAGAVGIGAIHDGDGFISLGTSGQLFVTTNSYRPDPENCLHAYAHCLPKRWFQMAAMLNGARPLAWFSTLVGRTVEELLAEAEVAAPGPLFLPYLTGERTPHGDASIRAGFAFLDESTTQGSLMRSVVEAVAFTFVDAVDAFSATGTRPDALMAIGGGTRSDFLMQMIADATGCRLVRTRGAEVGPAFGAARLAQLSLREVTEEVLTTPPVDRAFRPNRASGLFHSERLAAFRALYPALKGIDRSRQ</sequence>
<comment type="catalytic activity">
    <reaction evidence="6">
        <text>D-xylulose + ATP = D-xylulose 5-phosphate + ADP + H(+)</text>
        <dbReference type="Rhea" id="RHEA:10964"/>
        <dbReference type="ChEBI" id="CHEBI:15378"/>
        <dbReference type="ChEBI" id="CHEBI:17140"/>
        <dbReference type="ChEBI" id="CHEBI:30616"/>
        <dbReference type="ChEBI" id="CHEBI:57737"/>
        <dbReference type="ChEBI" id="CHEBI:456216"/>
        <dbReference type="EC" id="2.7.1.17"/>
    </reaction>
</comment>